<keyword evidence="3" id="KW-1185">Reference proteome</keyword>
<evidence type="ECO:0000256" key="1">
    <source>
        <dbReference type="SAM" id="Phobius"/>
    </source>
</evidence>
<feature type="transmembrane region" description="Helical" evidence="1">
    <location>
        <begin position="45"/>
        <end position="62"/>
    </location>
</feature>
<organism evidence="2 3">
    <name type="scientific">Chryseobacterium glaciei</name>
    <dbReference type="NCBI Taxonomy" id="1685010"/>
    <lineage>
        <taxon>Bacteria</taxon>
        <taxon>Pseudomonadati</taxon>
        <taxon>Bacteroidota</taxon>
        <taxon>Flavobacteriia</taxon>
        <taxon>Flavobacteriales</taxon>
        <taxon>Weeksellaceae</taxon>
        <taxon>Chryseobacterium group</taxon>
        <taxon>Chryseobacterium</taxon>
    </lineage>
</organism>
<evidence type="ECO:0000313" key="3">
    <source>
        <dbReference type="Proteomes" id="UP000077824"/>
    </source>
</evidence>
<dbReference type="EMBL" id="CP015199">
    <property type="protein sequence ID" value="ANF51621.1"/>
    <property type="molecule type" value="Genomic_DNA"/>
</dbReference>
<dbReference type="KEGG" id="chh:A0O34_14400"/>
<accession>A0A172XXE8</accession>
<keyword evidence="1" id="KW-0472">Membrane</keyword>
<dbReference type="STRING" id="1685010.A0O34_14400"/>
<sequence>MECEIFYYIFHPFYYKKVKIMKTKIRKEFDWKQWKQSNSRHNMEILATHIAIIIGVFVFAACL</sequence>
<dbReference type="Proteomes" id="UP000077824">
    <property type="component" value="Chromosome"/>
</dbReference>
<evidence type="ECO:0000313" key="2">
    <source>
        <dbReference type="EMBL" id="ANF51621.1"/>
    </source>
</evidence>
<protein>
    <submittedName>
        <fullName evidence="2">Uncharacterized protein</fullName>
    </submittedName>
</protein>
<reference evidence="2 3" key="1">
    <citation type="submission" date="2016-04" db="EMBL/GenBank/DDBJ databases">
        <title>Complete Genome Sequence of Chryseobacterium sp. IHBB 10212.</title>
        <authorList>
            <person name="Pal M."/>
            <person name="Swarnkar M.K."/>
            <person name="Kaushal K."/>
            <person name="Chhibber S."/>
            <person name="Singh A.K."/>
            <person name="Gulati A."/>
        </authorList>
    </citation>
    <scope>NUCLEOTIDE SEQUENCE [LARGE SCALE GENOMIC DNA]</scope>
    <source>
        <strain evidence="2 3">IHBB 10212</strain>
    </source>
</reference>
<keyword evidence="1" id="KW-0812">Transmembrane</keyword>
<keyword evidence="1" id="KW-1133">Transmembrane helix</keyword>
<dbReference type="AlphaFoldDB" id="A0A172XXE8"/>
<proteinExistence type="predicted"/>
<name>A0A172XXE8_9FLAO</name>
<gene>
    <name evidence="2" type="ORF">A0O34_14400</name>
</gene>